<evidence type="ECO:0000313" key="8">
    <source>
        <dbReference type="Proteomes" id="UP000198741"/>
    </source>
</evidence>
<keyword evidence="3" id="KW-0520">NAD</keyword>
<dbReference type="InterPro" id="IPR036291">
    <property type="entry name" value="NAD(P)-bd_dom_sf"/>
</dbReference>
<dbReference type="Gene3D" id="3.40.50.720">
    <property type="entry name" value="NAD(P)-binding Rossmann-like Domain"/>
    <property type="match status" value="2"/>
</dbReference>
<dbReference type="SUPFAM" id="SSF52283">
    <property type="entry name" value="Formate/glycerate dehydrogenase catalytic domain-like"/>
    <property type="match status" value="1"/>
</dbReference>
<dbReference type="InterPro" id="IPR050857">
    <property type="entry name" value="D-2-hydroxyacid_DH"/>
</dbReference>
<evidence type="ECO:0000313" key="7">
    <source>
        <dbReference type="EMBL" id="SDO41422.1"/>
    </source>
</evidence>
<evidence type="ECO:0000256" key="3">
    <source>
        <dbReference type="ARBA" id="ARBA00023027"/>
    </source>
</evidence>
<dbReference type="Proteomes" id="UP000198741">
    <property type="component" value="Chromosome I"/>
</dbReference>
<dbReference type="EMBL" id="LT629710">
    <property type="protein sequence ID" value="SDO41422.1"/>
    <property type="molecule type" value="Genomic_DNA"/>
</dbReference>
<dbReference type="AlphaFoldDB" id="A0A1H0JCT7"/>
<feature type="domain" description="D-isomer specific 2-hydroxyacid dehydrogenase catalytic" evidence="5">
    <location>
        <begin position="60"/>
        <end position="351"/>
    </location>
</feature>
<dbReference type="RefSeq" id="WP_090474740.1">
    <property type="nucleotide sequence ID" value="NZ_LT629710.1"/>
</dbReference>
<evidence type="ECO:0000256" key="1">
    <source>
        <dbReference type="ARBA" id="ARBA00005854"/>
    </source>
</evidence>
<accession>A0A1H0JCT7</accession>
<dbReference type="PANTHER" id="PTHR42789">
    <property type="entry name" value="D-ISOMER SPECIFIC 2-HYDROXYACID DEHYDROGENASE FAMILY PROTEIN (AFU_ORTHOLOGUE AFUA_6G10090)"/>
    <property type="match status" value="1"/>
</dbReference>
<proteinExistence type="inferred from homology"/>
<reference evidence="7 8" key="1">
    <citation type="submission" date="2016-10" db="EMBL/GenBank/DDBJ databases">
        <authorList>
            <person name="de Groot N.N."/>
        </authorList>
    </citation>
    <scope>NUCLEOTIDE SEQUENCE [LARGE SCALE GENOMIC DNA]</scope>
    <source>
        <strain evidence="8">P4-7,KCTC 19426,CECT 7604</strain>
    </source>
</reference>
<dbReference type="SUPFAM" id="SSF51735">
    <property type="entry name" value="NAD(P)-binding Rossmann-fold domains"/>
    <property type="match status" value="1"/>
</dbReference>
<evidence type="ECO:0000259" key="6">
    <source>
        <dbReference type="Pfam" id="PF02826"/>
    </source>
</evidence>
<dbReference type="GO" id="GO:0051287">
    <property type="term" value="F:NAD binding"/>
    <property type="evidence" value="ECO:0007669"/>
    <property type="project" value="InterPro"/>
</dbReference>
<dbReference type="Pfam" id="PF00389">
    <property type="entry name" value="2-Hacid_dh"/>
    <property type="match status" value="1"/>
</dbReference>
<dbReference type="GO" id="GO:0016616">
    <property type="term" value="F:oxidoreductase activity, acting on the CH-OH group of donors, NAD or NADP as acceptor"/>
    <property type="evidence" value="ECO:0007669"/>
    <property type="project" value="InterPro"/>
</dbReference>
<dbReference type="Pfam" id="PF02826">
    <property type="entry name" value="2-Hacid_dh_C"/>
    <property type="match status" value="1"/>
</dbReference>
<keyword evidence="8" id="KW-1185">Reference proteome</keyword>
<protein>
    <submittedName>
        <fullName evidence="7">D-3-phosphoglycerate dehydrogenase</fullName>
    </submittedName>
</protein>
<dbReference type="InterPro" id="IPR006139">
    <property type="entry name" value="D-isomer_2_OHA_DH_cat_dom"/>
</dbReference>
<dbReference type="PANTHER" id="PTHR42789:SF1">
    <property type="entry name" value="D-ISOMER SPECIFIC 2-HYDROXYACID DEHYDROGENASE FAMILY PROTEIN (AFU_ORTHOLOGUE AFUA_6G10090)"/>
    <property type="match status" value="1"/>
</dbReference>
<evidence type="ECO:0000256" key="4">
    <source>
        <dbReference type="RuleBase" id="RU003719"/>
    </source>
</evidence>
<organism evidence="7 8">
    <name type="scientific">Nakamurella panacisegetis</name>
    <dbReference type="NCBI Taxonomy" id="1090615"/>
    <lineage>
        <taxon>Bacteria</taxon>
        <taxon>Bacillati</taxon>
        <taxon>Actinomycetota</taxon>
        <taxon>Actinomycetes</taxon>
        <taxon>Nakamurellales</taxon>
        <taxon>Nakamurellaceae</taxon>
        <taxon>Nakamurella</taxon>
    </lineage>
</organism>
<comment type="similarity">
    <text evidence="1 4">Belongs to the D-isomer specific 2-hydroxyacid dehydrogenase family.</text>
</comment>
<gene>
    <name evidence="7" type="ORF">SAMN04515671_0865</name>
</gene>
<keyword evidence="2 4" id="KW-0560">Oxidoreductase</keyword>
<dbReference type="InterPro" id="IPR006140">
    <property type="entry name" value="D-isomer_DH_NAD-bd"/>
</dbReference>
<dbReference type="STRING" id="1090615.SAMN04515671_0865"/>
<evidence type="ECO:0000256" key="2">
    <source>
        <dbReference type="ARBA" id="ARBA00023002"/>
    </source>
</evidence>
<sequence>MSDKTSALDLLIVGDGFIPVDAYSDALAQLPAPDAARLHLRGIALAGTKSEHHAAQAIMEVKGANGVPASPELLAAVPGAAILGLHFAPVGADVIEAGTDLKLISVARAGLENIDIAAATARGIGVVPAMGRNAGAVAELQIGLMLAETRNIARADQSIKSGGWRKEFPGSRVEIAHSTVGMVGFGHVGKVFSQRVSGFGPKLIAYDPYASAELLAESGVTKVEKLNDVFEQSDFILVLARLSPETSRFIGKEQFAAMKPSAYFINGARSRLVDYDALYDVLASGAISGAALDVFDDEPLPADSPWRALDNVTMTTHFGGDTTGTNITSAQMVVGAAAEFAATGKVLKAVNAKDLGWV</sequence>
<name>A0A1H0JCT7_9ACTN</name>
<evidence type="ECO:0000259" key="5">
    <source>
        <dbReference type="Pfam" id="PF00389"/>
    </source>
</evidence>
<feature type="domain" description="D-isomer specific 2-hydroxyacid dehydrogenase NAD-binding" evidence="6">
    <location>
        <begin position="142"/>
        <end position="319"/>
    </location>
</feature>
<dbReference type="OrthoDB" id="117809at2"/>